<keyword evidence="4" id="KW-0788">Thiol protease</keyword>
<dbReference type="GO" id="GO:0008234">
    <property type="term" value="F:cysteine-type peptidase activity"/>
    <property type="evidence" value="ECO:0007669"/>
    <property type="project" value="UniProtKB-KW"/>
</dbReference>
<dbReference type="InterPro" id="IPR051794">
    <property type="entry name" value="PG_Endopeptidase_C40"/>
</dbReference>
<reference evidence="6" key="1">
    <citation type="submission" date="2020-05" db="EMBL/GenBank/DDBJ databases">
        <authorList>
            <person name="Chiriac C."/>
            <person name="Salcher M."/>
            <person name="Ghai R."/>
            <person name="Kavagutti S V."/>
        </authorList>
    </citation>
    <scope>NUCLEOTIDE SEQUENCE</scope>
</reference>
<proteinExistence type="inferred from homology"/>
<dbReference type="PANTHER" id="PTHR47359">
    <property type="entry name" value="PEPTIDOGLYCAN DL-ENDOPEPTIDASE CWLO"/>
    <property type="match status" value="1"/>
</dbReference>
<evidence type="ECO:0000313" key="6">
    <source>
        <dbReference type="EMBL" id="CAB4584284.1"/>
    </source>
</evidence>
<dbReference type="InterPro" id="IPR000064">
    <property type="entry name" value="NLP_P60_dom"/>
</dbReference>
<name>A0A6J6FBD2_9ZZZZ</name>
<organism evidence="6">
    <name type="scientific">freshwater metagenome</name>
    <dbReference type="NCBI Taxonomy" id="449393"/>
    <lineage>
        <taxon>unclassified sequences</taxon>
        <taxon>metagenomes</taxon>
        <taxon>ecological metagenomes</taxon>
    </lineage>
</organism>
<gene>
    <name evidence="6" type="ORF">UFOPK1762_00870</name>
</gene>
<accession>A0A6J6FBD2</accession>
<dbReference type="Gene3D" id="3.90.1720.10">
    <property type="entry name" value="endopeptidase domain like (from Nostoc punctiforme)"/>
    <property type="match status" value="1"/>
</dbReference>
<evidence type="ECO:0000256" key="2">
    <source>
        <dbReference type="ARBA" id="ARBA00022670"/>
    </source>
</evidence>
<keyword evidence="2" id="KW-0645">Protease</keyword>
<dbReference type="InterPro" id="IPR038765">
    <property type="entry name" value="Papain-like_cys_pep_sf"/>
</dbReference>
<evidence type="ECO:0000256" key="1">
    <source>
        <dbReference type="ARBA" id="ARBA00007074"/>
    </source>
</evidence>
<dbReference type="AlphaFoldDB" id="A0A6J6FBD2"/>
<dbReference type="SUPFAM" id="SSF54001">
    <property type="entry name" value="Cysteine proteinases"/>
    <property type="match status" value="1"/>
</dbReference>
<dbReference type="PROSITE" id="PS51935">
    <property type="entry name" value="NLPC_P60"/>
    <property type="match status" value="1"/>
</dbReference>
<dbReference type="GO" id="GO:0006508">
    <property type="term" value="P:proteolysis"/>
    <property type="evidence" value="ECO:0007669"/>
    <property type="project" value="UniProtKB-KW"/>
</dbReference>
<dbReference type="EMBL" id="CAEZTY010000025">
    <property type="protein sequence ID" value="CAB4584284.1"/>
    <property type="molecule type" value="Genomic_DNA"/>
</dbReference>
<keyword evidence="3" id="KW-0378">Hydrolase</keyword>
<protein>
    <submittedName>
        <fullName evidence="6">Unannotated protein</fullName>
    </submittedName>
</protein>
<dbReference type="PANTHER" id="PTHR47359:SF3">
    <property type="entry name" value="NLP_P60 DOMAIN-CONTAINING PROTEIN-RELATED"/>
    <property type="match status" value="1"/>
</dbReference>
<feature type="domain" description="NlpC/P60" evidence="5">
    <location>
        <begin position="83"/>
        <end position="204"/>
    </location>
</feature>
<evidence type="ECO:0000259" key="5">
    <source>
        <dbReference type="PROSITE" id="PS51935"/>
    </source>
</evidence>
<comment type="similarity">
    <text evidence="1">Belongs to the peptidase C40 family.</text>
</comment>
<sequence length="204" mass="21172">MSIDPLGRIRLVLALSVLPVLAVALLALGLWIAPSPSSALPAPTTVTGSSTIAPIAPIAVSAPTAIKPIPESGAQLTAAAWRMAIGQAVIDAGATKLGAPYAYSASGPYAFDCSGFTRWAWMQLGVELPHNSGAQWAALEHISLDQLEPGDIIFDWGFGGGEPDHVGLYVGNGMMIHAPNSSSVVRYDSINWWTGATTAAGRVR</sequence>
<evidence type="ECO:0000256" key="3">
    <source>
        <dbReference type="ARBA" id="ARBA00022801"/>
    </source>
</evidence>
<dbReference type="Pfam" id="PF00877">
    <property type="entry name" value="NLPC_P60"/>
    <property type="match status" value="1"/>
</dbReference>
<evidence type="ECO:0000256" key="4">
    <source>
        <dbReference type="ARBA" id="ARBA00022807"/>
    </source>
</evidence>